<dbReference type="KEGG" id="uam:UABAM_04617"/>
<dbReference type="OrthoDB" id="464752at2"/>
<keyword evidence="2" id="KW-1185">Reference proteome</keyword>
<name>A0A5S9IRQ3_UABAM</name>
<reference evidence="1 2" key="1">
    <citation type="submission" date="2019-08" db="EMBL/GenBank/DDBJ databases">
        <title>Complete genome sequence of Candidatus Uab amorphum.</title>
        <authorList>
            <person name="Shiratori T."/>
            <person name="Suzuki S."/>
            <person name="Kakizawa Y."/>
            <person name="Ishida K."/>
        </authorList>
    </citation>
    <scope>NUCLEOTIDE SEQUENCE [LARGE SCALE GENOMIC DNA]</scope>
    <source>
        <strain evidence="1 2">SRT547</strain>
    </source>
</reference>
<accession>A0A5S9IRQ3</accession>
<dbReference type="RefSeq" id="WP_151970297.1">
    <property type="nucleotide sequence ID" value="NZ_AP019860.1"/>
</dbReference>
<evidence type="ECO:0000313" key="1">
    <source>
        <dbReference type="EMBL" id="BBM86231.1"/>
    </source>
</evidence>
<dbReference type="Proteomes" id="UP000326354">
    <property type="component" value="Chromosome"/>
</dbReference>
<dbReference type="EMBL" id="AP019860">
    <property type="protein sequence ID" value="BBM86231.1"/>
    <property type="molecule type" value="Genomic_DNA"/>
</dbReference>
<organism evidence="1 2">
    <name type="scientific">Uabimicrobium amorphum</name>
    <dbReference type="NCBI Taxonomy" id="2596890"/>
    <lineage>
        <taxon>Bacteria</taxon>
        <taxon>Pseudomonadati</taxon>
        <taxon>Planctomycetota</taxon>
        <taxon>Candidatus Uabimicrobiia</taxon>
        <taxon>Candidatus Uabimicrobiales</taxon>
        <taxon>Candidatus Uabimicrobiaceae</taxon>
        <taxon>Candidatus Uabimicrobium</taxon>
    </lineage>
</organism>
<dbReference type="InterPro" id="IPR009380">
    <property type="entry name" value="DUF1036"/>
</dbReference>
<gene>
    <name evidence="1" type="ORF">UABAM_04617</name>
</gene>
<protein>
    <submittedName>
        <fullName evidence="1">Uncharacterized protein</fullName>
    </submittedName>
</protein>
<sequence length="332" mass="38672">MNKIVYIAIILSFTFTFADRIQANIDDDMLHLKIPQSFFTKELAAALNSEVAGFVLDGKKERLRVSNFRVFITNVSTNKSYYNHSFISRRSKKVLYVDFDYKYYRKALFWITDSGWIGTPIFFSVNDWEMDARCYGRYIDWSSNNAITRALSSLIQDIVEEEVETNINDEIQKLLKKYGDLRYLAKHYGGEALADTFGGKADYIKKYFESILDHTNLRAHIEDDGLVIKIKMGGRIYVENNSSKDIDIAIHYKDLTGQWKTECWWEIKARKGIYPAGLRTLNPYIYIYAISHDQSREWTGDDTHDYVKGRKLGFREMHASKDSDGDHVIQIE</sequence>
<dbReference type="AlphaFoldDB" id="A0A5S9IRQ3"/>
<evidence type="ECO:0000313" key="2">
    <source>
        <dbReference type="Proteomes" id="UP000326354"/>
    </source>
</evidence>
<proteinExistence type="predicted"/>
<dbReference type="Pfam" id="PF06282">
    <property type="entry name" value="DUF1036"/>
    <property type="match status" value="1"/>
</dbReference>